<organism evidence="1 2">
    <name type="scientific">Sporolactobacillus inulinus</name>
    <dbReference type="NCBI Taxonomy" id="2078"/>
    <lineage>
        <taxon>Bacteria</taxon>
        <taxon>Bacillati</taxon>
        <taxon>Bacillota</taxon>
        <taxon>Bacilli</taxon>
        <taxon>Bacillales</taxon>
        <taxon>Sporolactobacillaceae</taxon>
        <taxon>Sporolactobacillus</taxon>
    </lineage>
</organism>
<evidence type="ECO:0008006" key="3">
    <source>
        <dbReference type="Google" id="ProtNLM"/>
    </source>
</evidence>
<reference evidence="1 2" key="1">
    <citation type="submission" date="2017-11" db="EMBL/GenBank/DDBJ databases">
        <title>Draft Genome Sequence of Sporolactobacillus inulinus NBRC 111894 Isolated from Koso, a Japanese Sugar-Vegetable Fermented Beverage.</title>
        <authorList>
            <person name="Chiou T.Y."/>
            <person name="Oshima K."/>
            <person name="Suda W."/>
            <person name="Hattori M."/>
            <person name="Takahashi T."/>
        </authorList>
    </citation>
    <scope>NUCLEOTIDE SEQUENCE [LARGE SCALE GENOMIC DNA]</scope>
    <source>
        <strain evidence="1 2">NBRC111894</strain>
    </source>
</reference>
<accession>A0A4Y1ZFM3</accession>
<dbReference type="AlphaFoldDB" id="A0A4Y1ZFM3"/>
<dbReference type="InterPro" id="IPR029052">
    <property type="entry name" value="Metallo-depent_PP-like"/>
</dbReference>
<dbReference type="EMBL" id="BEXB01000033">
    <property type="protein sequence ID" value="GAY77819.1"/>
    <property type="molecule type" value="Genomic_DNA"/>
</dbReference>
<sequence length="51" mass="5828">MFSHNPDIKYELNKKMKIDYVISGHTHSGQINLFGFTLKEKAGVKNCHLGH</sequence>
<gene>
    <name evidence="1" type="ORF">NBRC111894_3373</name>
</gene>
<evidence type="ECO:0000313" key="2">
    <source>
        <dbReference type="Proteomes" id="UP000319716"/>
    </source>
</evidence>
<evidence type="ECO:0000313" key="1">
    <source>
        <dbReference type="EMBL" id="GAY77819.1"/>
    </source>
</evidence>
<proteinExistence type="predicted"/>
<dbReference type="SUPFAM" id="SSF56300">
    <property type="entry name" value="Metallo-dependent phosphatases"/>
    <property type="match status" value="1"/>
</dbReference>
<protein>
    <recommendedName>
        <fullName evidence="3">Phosphoesterase</fullName>
    </recommendedName>
</protein>
<dbReference type="Proteomes" id="UP000319716">
    <property type="component" value="Unassembled WGS sequence"/>
</dbReference>
<name>A0A4Y1ZFM3_9BACL</name>
<comment type="caution">
    <text evidence="1">The sequence shown here is derived from an EMBL/GenBank/DDBJ whole genome shotgun (WGS) entry which is preliminary data.</text>
</comment>